<protein>
    <recommendedName>
        <fullName evidence="10">Shugoshin C-terminal domain-containing protein</fullName>
    </recommendedName>
</protein>
<name>A0A671V325_SPAAU</name>
<feature type="region of interest" description="Disordered" evidence="9">
    <location>
        <begin position="122"/>
        <end position="340"/>
    </location>
</feature>
<evidence type="ECO:0000256" key="9">
    <source>
        <dbReference type="SAM" id="MobiDB-lite"/>
    </source>
</evidence>
<organism evidence="11 12">
    <name type="scientific">Sparus aurata</name>
    <name type="common">Gilthead sea bream</name>
    <dbReference type="NCBI Taxonomy" id="8175"/>
    <lineage>
        <taxon>Eukaryota</taxon>
        <taxon>Metazoa</taxon>
        <taxon>Chordata</taxon>
        <taxon>Craniata</taxon>
        <taxon>Vertebrata</taxon>
        <taxon>Euteleostomi</taxon>
        <taxon>Actinopterygii</taxon>
        <taxon>Neopterygii</taxon>
        <taxon>Teleostei</taxon>
        <taxon>Neoteleostei</taxon>
        <taxon>Acanthomorphata</taxon>
        <taxon>Eupercaria</taxon>
        <taxon>Spariformes</taxon>
        <taxon>Sparidae</taxon>
        <taxon>Sparus</taxon>
    </lineage>
</organism>
<dbReference type="GO" id="GO:0005634">
    <property type="term" value="C:nucleus"/>
    <property type="evidence" value="ECO:0007669"/>
    <property type="project" value="InterPro"/>
</dbReference>
<evidence type="ECO:0000256" key="7">
    <source>
        <dbReference type="ARBA" id="ARBA00023306"/>
    </source>
</evidence>
<feature type="region of interest" description="Disordered" evidence="9">
    <location>
        <begin position="631"/>
        <end position="664"/>
    </location>
</feature>
<evidence type="ECO:0000256" key="5">
    <source>
        <dbReference type="ARBA" id="ARBA00022829"/>
    </source>
</evidence>
<evidence type="ECO:0000256" key="6">
    <source>
        <dbReference type="ARBA" id="ARBA00023054"/>
    </source>
</evidence>
<evidence type="ECO:0000256" key="2">
    <source>
        <dbReference type="ARBA" id="ARBA00010845"/>
    </source>
</evidence>
<dbReference type="Pfam" id="PF07557">
    <property type="entry name" value="Shugoshin_C"/>
    <property type="match status" value="1"/>
</dbReference>
<feature type="compositionally biased region" description="Polar residues" evidence="9">
    <location>
        <begin position="319"/>
        <end position="337"/>
    </location>
</feature>
<dbReference type="GO" id="GO:0045132">
    <property type="term" value="P:meiotic chromosome segregation"/>
    <property type="evidence" value="ECO:0007669"/>
    <property type="project" value="InterPro"/>
</dbReference>
<keyword evidence="7" id="KW-0131">Cell cycle</keyword>
<proteinExistence type="inferred from homology"/>
<dbReference type="OrthoDB" id="9901374at2759"/>
<feature type="region of interest" description="Disordered" evidence="9">
    <location>
        <begin position="353"/>
        <end position="496"/>
    </location>
</feature>
<accession>A0A671V325</accession>
<dbReference type="InterPro" id="IPR011515">
    <property type="entry name" value="Shugoshin_C"/>
</dbReference>
<dbReference type="OMA" id="FNNLCQF"/>
<reference evidence="11" key="2">
    <citation type="submission" date="2025-08" db="UniProtKB">
        <authorList>
            <consortium name="Ensembl"/>
        </authorList>
    </citation>
    <scope>IDENTIFICATION</scope>
</reference>
<dbReference type="GeneID" id="115578544"/>
<evidence type="ECO:0000256" key="4">
    <source>
        <dbReference type="ARBA" id="ARBA00022618"/>
    </source>
</evidence>
<reference evidence="11" key="1">
    <citation type="submission" date="2021-04" db="EMBL/GenBank/DDBJ databases">
        <authorList>
            <consortium name="Wellcome Sanger Institute Data Sharing"/>
        </authorList>
    </citation>
    <scope>NUCLEOTIDE SEQUENCE [LARGE SCALE GENOMIC DNA]</scope>
</reference>
<keyword evidence="8" id="KW-0137">Centromere</keyword>
<evidence type="ECO:0000313" key="11">
    <source>
        <dbReference type="Ensembl" id="ENSSAUP00010020331.1"/>
    </source>
</evidence>
<keyword evidence="6" id="KW-0175">Coiled coil</keyword>
<evidence type="ECO:0000256" key="8">
    <source>
        <dbReference type="ARBA" id="ARBA00023328"/>
    </source>
</evidence>
<evidence type="ECO:0000256" key="1">
    <source>
        <dbReference type="ARBA" id="ARBA00004584"/>
    </source>
</evidence>
<sequence>MVKERAQKKSFQQSLEDIKEKMKEKRNKRLASASAPSRGRSRITNKSSVANSTHAILKGVQLNNKTLALALQAEKEKVRQANAVILQLKREQQALFLHLLLLKRKLKEQEALAVHASEVKPPSICAEPQPQPQVNSARRKRSSQNHDEPVVCEASPICADPQPSEKNARSEGNKQVTLPSTVGVRRRHADRRSRRRSERVQEAGSLSEGDPVAGLGALIASPILSDDGNQDKPSQGAEPDFADTVDMEECQHSTPEPAPIKKQQRPSRKQAQQQPRIKPEPAVRRPERGRKAERAPLKKPWENPKPRARSKSRDRSATRVKTATRSQGNNLNTSLGFNDTFDFDCEETVHVTPFRAKAEDNQPATPISEETPQRGGTQTKSSPVAPKQDESSLSSPSSESEDSLYVPQKTRRRQNSLDSNKGITTRRGRPSKVVTRKENIPPIQEISIFREESTPKAAEPEKEEAHLHPSPDPSFSNSPDPVELGQQSPQEPHGRVIEKDCLPPVSPLVEAEMIRIDSVLSNFGDSSGEAPSLVPHQTPQRVKTCKKRGLGVRPAGRGLSLCDVTNLSPAAYRKFSCGGSRPSDARCSTPVPSRKRRCTMVVDYKEPTLNAKLRRGDKFTDLQFLRSPIFKQKSGSRKSVQSSRNSMSGQQPFKKYNESFVGCR</sequence>
<dbReference type="Proteomes" id="UP000472265">
    <property type="component" value="Chromosome 3"/>
</dbReference>
<dbReference type="GO" id="GO:0051301">
    <property type="term" value="P:cell division"/>
    <property type="evidence" value="ECO:0007669"/>
    <property type="project" value="UniProtKB-KW"/>
</dbReference>
<dbReference type="InParanoid" id="A0A671V325"/>
<evidence type="ECO:0000256" key="3">
    <source>
        <dbReference type="ARBA" id="ARBA00022454"/>
    </source>
</evidence>
<dbReference type="Ensembl" id="ENSSAUT00010021486.1">
    <property type="protein sequence ID" value="ENSSAUP00010020331.1"/>
    <property type="gene ID" value="ENSSAUG00010009067.1"/>
</dbReference>
<keyword evidence="12" id="KW-1185">Reference proteome</keyword>
<evidence type="ECO:0000259" key="10">
    <source>
        <dbReference type="Pfam" id="PF07557"/>
    </source>
</evidence>
<dbReference type="Gene3D" id="1.20.5.730">
    <property type="entry name" value="Single helix bin"/>
    <property type="match status" value="1"/>
</dbReference>
<reference evidence="11" key="3">
    <citation type="submission" date="2025-09" db="UniProtKB">
        <authorList>
            <consortium name="Ensembl"/>
        </authorList>
    </citation>
    <scope>IDENTIFICATION</scope>
</reference>
<dbReference type="GO" id="GO:0000775">
    <property type="term" value="C:chromosome, centromeric region"/>
    <property type="evidence" value="ECO:0007669"/>
    <property type="project" value="UniProtKB-SubCell"/>
</dbReference>
<dbReference type="GeneTree" id="ENSGT00940000154107"/>
<dbReference type="CTD" id="151648"/>
<feature type="compositionally biased region" description="Polar residues" evidence="9">
    <location>
        <begin position="637"/>
        <end position="651"/>
    </location>
</feature>
<comment type="similarity">
    <text evidence="2">Belongs to the shugoshin family.</text>
</comment>
<keyword evidence="4" id="KW-0132">Cell division</keyword>
<feature type="region of interest" description="Disordered" evidence="9">
    <location>
        <begin position="1"/>
        <end position="49"/>
    </location>
</feature>
<comment type="subcellular location">
    <subcellularLocation>
        <location evidence="1">Chromosome</location>
        <location evidence="1">Centromere</location>
    </subcellularLocation>
</comment>
<keyword evidence="3" id="KW-0158">Chromosome</keyword>
<feature type="compositionally biased region" description="Basic residues" evidence="9">
    <location>
        <begin position="184"/>
        <end position="197"/>
    </location>
</feature>
<dbReference type="PANTHER" id="PTHR21577:SF3">
    <property type="entry name" value="SHUGOSHIN 1-RELATED"/>
    <property type="match status" value="1"/>
</dbReference>
<feature type="compositionally biased region" description="Basic and acidic residues" evidence="9">
    <location>
        <begin position="277"/>
        <end position="317"/>
    </location>
</feature>
<dbReference type="RefSeq" id="XP_030267409.1">
    <property type="nucleotide sequence ID" value="XM_030411549.1"/>
</dbReference>
<gene>
    <name evidence="11" type="primary">sgo1</name>
</gene>
<dbReference type="PANTHER" id="PTHR21577">
    <property type="entry name" value="SHUGOSHIN"/>
    <property type="match status" value="1"/>
</dbReference>
<dbReference type="AlphaFoldDB" id="A0A671V325"/>
<keyword evidence="5" id="KW-0159">Chromosome partition</keyword>
<evidence type="ECO:0000313" key="12">
    <source>
        <dbReference type="Proteomes" id="UP000472265"/>
    </source>
</evidence>
<dbReference type="InterPro" id="IPR038889">
    <property type="entry name" value="Shugoshin1/2"/>
</dbReference>
<feature type="compositionally biased region" description="Basic and acidic residues" evidence="9">
    <location>
        <begin position="448"/>
        <end position="469"/>
    </location>
</feature>
<feature type="compositionally biased region" description="Polar residues" evidence="9">
    <location>
        <begin position="362"/>
        <end position="382"/>
    </location>
</feature>
<feature type="domain" description="Shugoshin C-terminal" evidence="10">
    <location>
        <begin position="593"/>
        <end position="615"/>
    </location>
</feature>